<sequence length="289" mass="32384">MFKSVFKLKPLKISRRDRKYLAEKRQPTVDLEVDEDETGEQEVIGAITDVPEAAPVEPSTPKRYGPNLCKMIANERWLEIQELLNSPKDDVDIIDEDGAVTREVIIHQACSHRAPKEILQGLSSEYWKSLYHADSDGRFPIHVAALNGAGPDIVSFLINSNSASAGIKDALGKTPLHYICEEFLKKNKGTNSLQCHQNMFRTVALLIKSAPSSVNVEDNEEMNPIEYAIASGAHAGIIKEMQKASRYCWRARQKREGWKKHAEYAQYLQDQSSPSSLDSKQLSWSNSAA</sequence>
<dbReference type="InterPro" id="IPR002110">
    <property type="entry name" value="Ankyrin_rpt"/>
</dbReference>
<evidence type="ECO:0000313" key="4">
    <source>
        <dbReference type="EMBL" id="KAK1739103.1"/>
    </source>
</evidence>
<dbReference type="GO" id="GO:0005737">
    <property type="term" value="C:cytoplasm"/>
    <property type="evidence" value="ECO:0007669"/>
    <property type="project" value="TreeGrafter"/>
</dbReference>
<evidence type="ECO:0000256" key="3">
    <source>
        <dbReference type="SAM" id="MobiDB-lite"/>
    </source>
</evidence>
<dbReference type="InterPro" id="IPR052420">
    <property type="entry name" value="Espin/Espin-like"/>
</dbReference>
<evidence type="ECO:0000256" key="1">
    <source>
        <dbReference type="ARBA" id="ARBA00022737"/>
    </source>
</evidence>
<evidence type="ECO:0000256" key="2">
    <source>
        <dbReference type="ARBA" id="ARBA00023043"/>
    </source>
</evidence>
<reference evidence="4" key="1">
    <citation type="submission" date="2023-06" db="EMBL/GenBank/DDBJ databases">
        <title>Survivors Of The Sea: Transcriptome response of Skeletonema marinoi to long-term dormancy.</title>
        <authorList>
            <person name="Pinder M.I.M."/>
            <person name="Kourtchenko O."/>
            <person name="Robertson E.K."/>
            <person name="Larsson T."/>
            <person name="Maumus F."/>
            <person name="Osuna-Cruz C.M."/>
            <person name="Vancaester E."/>
            <person name="Stenow R."/>
            <person name="Vandepoele K."/>
            <person name="Ploug H."/>
            <person name="Bruchert V."/>
            <person name="Godhe A."/>
            <person name="Topel M."/>
        </authorList>
    </citation>
    <scope>NUCLEOTIDE SEQUENCE</scope>
    <source>
        <strain evidence="4">R05AC</strain>
    </source>
</reference>
<dbReference type="Pfam" id="PF12796">
    <property type="entry name" value="Ank_2"/>
    <property type="match status" value="1"/>
</dbReference>
<dbReference type="AlphaFoldDB" id="A0AAD8Y3X3"/>
<organism evidence="4 5">
    <name type="scientific">Skeletonema marinoi</name>
    <dbReference type="NCBI Taxonomy" id="267567"/>
    <lineage>
        <taxon>Eukaryota</taxon>
        <taxon>Sar</taxon>
        <taxon>Stramenopiles</taxon>
        <taxon>Ochrophyta</taxon>
        <taxon>Bacillariophyta</taxon>
        <taxon>Coscinodiscophyceae</taxon>
        <taxon>Thalassiosirophycidae</taxon>
        <taxon>Thalassiosirales</taxon>
        <taxon>Skeletonemataceae</taxon>
        <taxon>Skeletonema</taxon>
        <taxon>Skeletonema marinoi-dohrnii complex</taxon>
    </lineage>
</organism>
<keyword evidence="1" id="KW-0677">Repeat</keyword>
<keyword evidence="2" id="KW-0040">ANK repeat</keyword>
<protein>
    <submittedName>
        <fullName evidence="4">Ankyrin repeat domain-containing protein</fullName>
    </submittedName>
</protein>
<comment type="caution">
    <text evidence="4">The sequence shown here is derived from an EMBL/GenBank/DDBJ whole genome shotgun (WGS) entry which is preliminary data.</text>
</comment>
<accession>A0AAD8Y3X3</accession>
<dbReference type="InterPro" id="IPR036770">
    <property type="entry name" value="Ankyrin_rpt-contain_sf"/>
</dbReference>
<evidence type="ECO:0000313" key="5">
    <source>
        <dbReference type="Proteomes" id="UP001224775"/>
    </source>
</evidence>
<dbReference type="GO" id="GO:0051015">
    <property type="term" value="F:actin filament binding"/>
    <property type="evidence" value="ECO:0007669"/>
    <property type="project" value="TreeGrafter"/>
</dbReference>
<proteinExistence type="predicted"/>
<dbReference type="Proteomes" id="UP001224775">
    <property type="component" value="Unassembled WGS sequence"/>
</dbReference>
<dbReference type="PANTHER" id="PTHR24153:SF8">
    <property type="entry name" value="FORKED, ISOFORM F"/>
    <property type="match status" value="1"/>
</dbReference>
<dbReference type="PANTHER" id="PTHR24153">
    <property type="entry name" value="ESPIN"/>
    <property type="match status" value="1"/>
</dbReference>
<feature type="region of interest" description="Disordered" evidence="3">
    <location>
        <begin position="270"/>
        <end position="289"/>
    </location>
</feature>
<dbReference type="EMBL" id="JATAAI010000019">
    <property type="protein sequence ID" value="KAK1739103.1"/>
    <property type="molecule type" value="Genomic_DNA"/>
</dbReference>
<dbReference type="GO" id="GO:0051017">
    <property type="term" value="P:actin filament bundle assembly"/>
    <property type="evidence" value="ECO:0007669"/>
    <property type="project" value="TreeGrafter"/>
</dbReference>
<dbReference type="SUPFAM" id="SSF48403">
    <property type="entry name" value="Ankyrin repeat"/>
    <property type="match status" value="1"/>
</dbReference>
<gene>
    <name evidence="4" type="ORF">QTG54_010419</name>
</gene>
<keyword evidence="5" id="KW-1185">Reference proteome</keyword>
<name>A0AAD8Y3X3_9STRA</name>
<dbReference type="Gene3D" id="1.25.40.20">
    <property type="entry name" value="Ankyrin repeat-containing domain"/>
    <property type="match status" value="1"/>
</dbReference>